<dbReference type="KEGG" id="psoj:PHYSODRAFT_307795"/>
<proteinExistence type="predicted"/>
<name>G5AG35_PHYSP</name>
<organism evidence="1 2">
    <name type="scientific">Phytophthora sojae (strain P6497)</name>
    <name type="common">Soybean stem and root rot agent</name>
    <name type="synonym">Phytophthora megasperma f. sp. glycines</name>
    <dbReference type="NCBI Taxonomy" id="1094619"/>
    <lineage>
        <taxon>Eukaryota</taxon>
        <taxon>Sar</taxon>
        <taxon>Stramenopiles</taxon>
        <taxon>Oomycota</taxon>
        <taxon>Peronosporomycetes</taxon>
        <taxon>Peronosporales</taxon>
        <taxon>Peronosporaceae</taxon>
        <taxon>Phytophthora</taxon>
    </lineage>
</organism>
<evidence type="ECO:0000313" key="2">
    <source>
        <dbReference type="Proteomes" id="UP000002640"/>
    </source>
</evidence>
<dbReference type="Gene3D" id="1.25.40.20">
    <property type="entry name" value="Ankyrin repeat-containing domain"/>
    <property type="match status" value="2"/>
</dbReference>
<dbReference type="SUPFAM" id="SSF48403">
    <property type="entry name" value="Ankyrin repeat"/>
    <property type="match status" value="1"/>
</dbReference>
<dbReference type="InterPro" id="IPR052050">
    <property type="entry name" value="SecEffector_AnkRepeat"/>
</dbReference>
<evidence type="ECO:0000313" key="1">
    <source>
        <dbReference type="EMBL" id="EGZ05547.1"/>
    </source>
</evidence>
<dbReference type="AlphaFoldDB" id="G5AG35"/>
<accession>G5AG35</accession>
<reference evidence="1 2" key="1">
    <citation type="journal article" date="2006" name="Science">
        <title>Phytophthora genome sequences uncover evolutionary origins and mechanisms of pathogenesis.</title>
        <authorList>
            <person name="Tyler B.M."/>
            <person name="Tripathy S."/>
            <person name="Zhang X."/>
            <person name="Dehal P."/>
            <person name="Jiang R.H."/>
            <person name="Aerts A."/>
            <person name="Arredondo F.D."/>
            <person name="Baxter L."/>
            <person name="Bensasson D."/>
            <person name="Beynon J.L."/>
            <person name="Chapman J."/>
            <person name="Damasceno C.M."/>
            <person name="Dorrance A.E."/>
            <person name="Dou D."/>
            <person name="Dickerman A.W."/>
            <person name="Dubchak I.L."/>
            <person name="Garbelotto M."/>
            <person name="Gijzen M."/>
            <person name="Gordon S.G."/>
            <person name="Govers F."/>
            <person name="Grunwald N.J."/>
            <person name="Huang W."/>
            <person name="Ivors K.L."/>
            <person name="Jones R.W."/>
            <person name="Kamoun S."/>
            <person name="Krampis K."/>
            <person name="Lamour K.H."/>
            <person name="Lee M.K."/>
            <person name="McDonald W.H."/>
            <person name="Medina M."/>
            <person name="Meijer H.J."/>
            <person name="Nordberg E.K."/>
            <person name="Maclean D.J."/>
            <person name="Ospina-Giraldo M.D."/>
            <person name="Morris P.F."/>
            <person name="Phuntumart V."/>
            <person name="Putnam N.H."/>
            <person name="Rash S."/>
            <person name="Rose J.K."/>
            <person name="Sakihama Y."/>
            <person name="Salamov A.A."/>
            <person name="Savidor A."/>
            <person name="Scheuring C.F."/>
            <person name="Smith B.M."/>
            <person name="Sobral B.W."/>
            <person name="Terry A."/>
            <person name="Torto-Alalibo T.A."/>
            <person name="Win J."/>
            <person name="Xu Z."/>
            <person name="Zhang H."/>
            <person name="Grigoriev I.V."/>
            <person name="Rokhsar D.S."/>
            <person name="Boore J.L."/>
        </authorList>
    </citation>
    <scope>NUCLEOTIDE SEQUENCE [LARGE SCALE GENOMIC DNA]</scope>
    <source>
        <strain evidence="1 2">P6497</strain>
    </source>
</reference>
<dbReference type="Proteomes" id="UP000002640">
    <property type="component" value="Unassembled WGS sequence"/>
</dbReference>
<dbReference type="InParanoid" id="G5AG35"/>
<protein>
    <submittedName>
        <fullName evidence="1">Uncharacterized protein</fullName>
    </submittedName>
</protein>
<dbReference type="EMBL" id="JH159166">
    <property type="protein sequence ID" value="EGZ05547.1"/>
    <property type="molecule type" value="Genomic_DNA"/>
</dbReference>
<dbReference type="PANTHER" id="PTHR46586:SF3">
    <property type="entry name" value="ANKYRIN REPEAT-CONTAINING PROTEIN"/>
    <property type="match status" value="1"/>
</dbReference>
<dbReference type="InterPro" id="IPR036770">
    <property type="entry name" value="Ankyrin_rpt-contain_sf"/>
</dbReference>
<dbReference type="PANTHER" id="PTHR46586">
    <property type="entry name" value="ANKYRIN REPEAT-CONTAINING PROTEIN"/>
    <property type="match status" value="1"/>
</dbReference>
<dbReference type="SMR" id="G5AG35"/>
<dbReference type="GeneID" id="20642947"/>
<gene>
    <name evidence="1" type="ORF">PHYSODRAFT_307795</name>
</gene>
<sequence length="539" mass="60038">MGTEMCTPHIMGFGPHNTSAMPSFQLRVVALVLQQHPSVTALKHIGPAVSSFLGPGVNLSLCTSEDDRASSWTLCNYLRSEPNYHQWQFRKALGVAAGRGHVKTVNWLLDHFSGFEIPSEVVTAAAKGGHFPVLKLLLNQDAGRDKEHEAKEVTVLDDEWVDSVPVMPKGWNGNGPGNAVRWGGHAIREATTAGFYSVARWLHDNTPHLTNESESWEIVEIAANAGAIALAEAVKPPNRNIMQYMHSEMTPAALKWILENGHEELIKKNQDMAAMAFRVAAGSGDLELAQRIAGLRNARKRNADWPSLWECSIIDACSRGDLAMVQWLTKQPLGRKICKRLKDGDDITLTNLLRDAAGSGHVEVVEYLFRQGFTDENASAMVRAAREGRLDGLLNISHSTDAVKAAASNGHLAILQFIHDQEASLPRGLVLEGSEYDVKRRLVEKPIHWWTTWLLKTHPELIPQRNRLWISPDNLFDALLFLEVNYPTMFTPEFARGTRANMLSEDGETSDFLVLNWLNKYPGEPTEEAEPLSTWWTQL</sequence>
<dbReference type="RefSeq" id="XP_009539078.1">
    <property type="nucleotide sequence ID" value="XM_009540783.1"/>
</dbReference>
<keyword evidence="2" id="KW-1185">Reference proteome</keyword>